<evidence type="ECO:0000313" key="2">
    <source>
        <dbReference type="EMBL" id="MFC6673027.1"/>
    </source>
</evidence>
<evidence type="ECO:0000313" key="3">
    <source>
        <dbReference type="Proteomes" id="UP001596422"/>
    </source>
</evidence>
<comment type="caution">
    <text evidence="2">The sequence shown here is derived from an EMBL/GenBank/DDBJ whole genome shotgun (WGS) entry which is preliminary data.</text>
</comment>
<dbReference type="EMBL" id="JBHSWE010000001">
    <property type="protein sequence ID" value="MFC6673027.1"/>
    <property type="molecule type" value="Genomic_DNA"/>
</dbReference>
<dbReference type="Proteomes" id="UP001596422">
    <property type="component" value="Unassembled WGS sequence"/>
</dbReference>
<keyword evidence="3" id="KW-1185">Reference proteome</keyword>
<protein>
    <recommendedName>
        <fullName evidence="4">Double Cache domain-containing protein</fullName>
    </recommendedName>
</protein>
<evidence type="ECO:0000256" key="1">
    <source>
        <dbReference type="SAM" id="MobiDB-lite"/>
    </source>
</evidence>
<name>A0ABW2A698_9GAMM</name>
<reference evidence="3" key="1">
    <citation type="journal article" date="2019" name="Int. J. Syst. Evol. Microbiol.">
        <title>The Global Catalogue of Microorganisms (GCM) 10K type strain sequencing project: providing services to taxonomists for standard genome sequencing and annotation.</title>
        <authorList>
            <consortium name="The Broad Institute Genomics Platform"/>
            <consortium name="The Broad Institute Genome Sequencing Center for Infectious Disease"/>
            <person name="Wu L."/>
            <person name="Ma J."/>
        </authorList>
    </citation>
    <scope>NUCLEOTIDE SEQUENCE [LARGE SCALE GENOMIC DNA]</scope>
    <source>
        <strain evidence="3">NBRC 111756</strain>
    </source>
</reference>
<proteinExistence type="predicted"/>
<dbReference type="RefSeq" id="WP_379911427.1">
    <property type="nucleotide sequence ID" value="NZ_JBHSWE010000001.1"/>
</dbReference>
<feature type="region of interest" description="Disordered" evidence="1">
    <location>
        <begin position="188"/>
        <end position="209"/>
    </location>
</feature>
<gene>
    <name evidence="2" type="ORF">ACFQDL_25265</name>
</gene>
<organism evidence="2 3">
    <name type="scientific">Marinobacterium aestuariivivens</name>
    <dbReference type="NCBI Taxonomy" id="1698799"/>
    <lineage>
        <taxon>Bacteria</taxon>
        <taxon>Pseudomonadati</taxon>
        <taxon>Pseudomonadota</taxon>
        <taxon>Gammaproteobacteria</taxon>
        <taxon>Oceanospirillales</taxon>
        <taxon>Oceanospirillaceae</taxon>
        <taxon>Marinobacterium</taxon>
    </lineage>
</organism>
<sequence>MLSSIRLRLIALISLLLLVAMGTTTWLNVHLENALITERLTGQELPARLQAIRNDVLADIRPVIARSRQLAANPFMIEWLEAGEPDDGRKALVMRHLAKLAEDTGADTVFLRTAGRHSAFDQAGQQASFDRRDAGYQWFFRMLDGNDDEELVFDVDLTGQARFFVDIAVRNDQGSISVWPGSASMRARSPSASAATGWSRRDSSISSTPGVLSRCIQSWRRASNSWPAI</sequence>
<evidence type="ECO:0008006" key="4">
    <source>
        <dbReference type="Google" id="ProtNLM"/>
    </source>
</evidence>
<accession>A0ABW2A698</accession>